<dbReference type="AlphaFoldDB" id="A0A1G6GGN2"/>
<keyword evidence="4" id="KW-0804">Transcription</keyword>
<dbReference type="FunFam" id="1.10.10.10:FF:000001">
    <property type="entry name" value="LysR family transcriptional regulator"/>
    <property type="match status" value="1"/>
</dbReference>
<dbReference type="RefSeq" id="WP_092746374.1">
    <property type="nucleotide sequence ID" value="NZ_FMYL01000001.1"/>
</dbReference>
<keyword evidence="7" id="KW-1185">Reference proteome</keyword>
<dbReference type="OrthoDB" id="9813056at2"/>
<dbReference type="InterPro" id="IPR036388">
    <property type="entry name" value="WH-like_DNA-bd_sf"/>
</dbReference>
<evidence type="ECO:0000313" key="7">
    <source>
        <dbReference type="Proteomes" id="UP000242501"/>
    </source>
</evidence>
<dbReference type="PRINTS" id="PR00039">
    <property type="entry name" value="HTHLYSR"/>
</dbReference>
<dbReference type="Proteomes" id="UP000242501">
    <property type="component" value="Unassembled WGS sequence"/>
</dbReference>
<dbReference type="InterPro" id="IPR000847">
    <property type="entry name" value="LysR_HTH_N"/>
</dbReference>
<dbReference type="InterPro" id="IPR005119">
    <property type="entry name" value="LysR_subst-bd"/>
</dbReference>
<dbReference type="SUPFAM" id="SSF53850">
    <property type="entry name" value="Periplasmic binding protein-like II"/>
    <property type="match status" value="1"/>
</dbReference>
<dbReference type="Gene3D" id="3.40.190.290">
    <property type="match status" value="1"/>
</dbReference>
<evidence type="ECO:0000313" key="6">
    <source>
        <dbReference type="EMBL" id="SDB81192.1"/>
    </source>
</evidence>
<dbReference type="InterPro" id="IPR058163">
    <property type="entry name" value="LysR-type_TF_proteobact-type"/>
</dbReference>
<name>A0A1G6GGN2_9GAMM</name>
<reference evidence="7" key="1">
    <citation type="submission" date="2016-09" db="EMBL/GenBank/DDBJ databases">
        <authorList>
            <person name="Varghese N."/>
            <person name="Submissions S."/>
        </authorList>
    </citation>
    <scope>NUCLEOTIDE SEQUENCE [LARGE SCALE GENOMIC DNA]</scope>
    <source>
        <strain evidence="7">ANC 4422</strain>
    </source>
</reference>
<dbReference type="SUPFAM" id="SSF46785">
    <property type="entry name" value="Winged helix' DNA-binding domain"/>
    <property type="match status" value="1"/>
</dbReference>
<evidence type="ECO:0000256" key="1">
    <source>
        <dbReference type="ARBA" id="ARBA00009437"/>
    </source>
</evidence>
<dbReference type="Pfam" id="PF00126">
    <property type="entry name" value="HTH_1"/>
    <property type="match status" value="1"/>
</dbReference>
<dbReference type="EMBL" id="FMYL01000001">
    <property type="protein sequence ID" value="SDB81192.1"/>
    <property type="molecule type" value="Genomic_DNA"/>
</dbReference>
<dbReference type="InterPro" id="IPR036390">
    <property type="entry name" value="WH_DNA-bd_sf"/>
</dbReference>
<evidence type="ECO:0000256" key="4">
    <source>
        <dbReference type="ARBA" id="ARBA00023163"/>
    </source>
</evidence>
<dbReference type="GO" id="GO:0006351">
    <property type="term" value="P:DNA-templated transcription"/>
    <property type="evidence" value="ECO:0007669"/>
    <property type="project" value="TreeGrafter"/>
</dbReference>
<evidence type="ECO:0000259" key="5">
    <source>
        <dbReference type="PROSITE" id="PS50931"/>
    </source>
</evidence>
<comment type="similarity">
    <text evidence="1">Belongs to the LysR transcriptional regulatory family.</text>
</comment>
<proteinExistence type="inferred from homology"/>
<feature type="domain" description="HTH lysR-type" evidence="5">
    <location>
        <begin position="1"/>
        <end position="60"/>
    </location>
</feature>
<sequence length="299" mass="34283">MSENLNDLKAFIVVAQTKSFTKASGQLGVSQSALSYTLKMLEQRLGTKLLNRTTRSVSPTQEGEQLLKDIEPLISGIEQKLSNLNQFRDSPRGRLRINGTEISLNVLLWEKLSKFATDHPNIQLEFTMDYGFVDIVKDRFDIGIRLGDFVHKDMISVRVSDALDMVTLASPQYLKKYGTPNTPHELHQHKCIGLRLPSHERVQSWEFQNKLQQDELQTILPEFSMIVSHARLQLKAGLDGLGIVWLPKVMVKNELSRGEFLAILEPWDMQYSGYYMYYPNRRDSSPLFRLLVNALKIDE</sequence>
<accession>A0A1G6GGN2</accession>
<keyword evidence="2" id="KW-0805">Transcription regulation</keyword>
<dbReference type="Pfam" id="PF03466">
    <property type="entry name" value="LysR_substrate"/>
    <property type="match status" value="1"/>
</dbReference>
<organism evidence="6 7">
    <name type="scientific">Acinetobacter boissieri</name>
    <dbReference type="NCBI Taxonomy" id="1219383"/>
    <lineage>
        <taxon>Bacteria</taxon>
        <taxon>Pseudomonadati</taxon>
        <taxon>Pseudomonadota</taxon>
        <taxon>Gammaproteobacteria</taxon>
        <taxon>Moraxellales</taxon>
        <taxon>Moraxellaceae</taxon>
        <taxon>Acinetobacter</taxon>
    </lineage>
</organism>
<dbReference type="PANTHER" id="PTHR30537:SF1">
    <property type="entry name" value="HTH-TYPE TRANSCRIPTIONAL REGULATOR PGRR"/>
    <property type="match status" value="1"/>
</dbReference>
<dbReference type="PROSITE" id="PS50931">
    <property type="entry name" value="HTH_LYSR"/>
    <property type="match status" value="1"/>
</dbReference>
<dbReference type="GO" id="GO:0003700">
    <property type="term" value="F:DNA-binding transcription factor activity"/>
    <property type="evidence" value="ECO:0007669"/>
    <property type="project" value="InterPro"/>
</dbReference>
<protein>
    <submittedName>
        <fullName evidence="6">DNA-binding transcriptional regulator, LysR family</fullName>
    </submittedName>
</protein>
<keyword evidence="3 6" id="KW-0238">DNA-binding</keyword>
<dbReference type="GO" id="GO:0043565">
    <property type="term" value="F:sequence-specific DNA binding"/>
    <property type="evidence" value="ECO:0007669"/>
    <property type="project" value="TreeGrafter"/>
</dbReference>
<dbReference type="STRING" id="1219383.SAMN05421733_10197"/>
<dbReference type="Gene3D" id="1.10.10.10">
    <property type="entry name" value="Winged helix-like DNA-binding domain superfamily/Winged helix DNA-binding domain"/>
    <property type="match status" value="1"/>
</dbReference>
<gene>
    <name evidence="6" type="ORF">SAMN05421733_10197</name>
</gene>
<evidence type="ECO:0000256" key="2">
    <source>
        <dbReference type="ARBA" id="ARBA00023015"/>
    </source>
</evidence>
<dbReference type="PANTHER" id="PTHR30537">
    <property type="entry name" value="HTH-TYPE TRANSCRIPTIONAL REGULATOR"/>
    <property type="match status" value="1"/>
</dbReference>
<evidence type="ECO:0000256" key="3">
    <source>
        <dbReference type="ARBA" id="ARBA00023125"/>
    </source>
</evidence>